<name>A0A812WP30_SYMPI</name>
<evidence type="ECO:0000313" key="4">
    <source>
        <dbReference type="Proteomes" id="UP000649617"/>
    </source>
</evidence>
<proteinExistence type="predicted"/>
<dbReference type="Proteomes" id="UP000649617">
    <property type="component" value="Unassembled WGS sequence"/>
</dbReference>
<dbReference type="OrthoDB" id="10417127at2759"/>
<feature type="domain" description="Dual specificity phosphatase catalytic" evidence="2">
    <location>
        <begin position="102"/>
        <end position="172"/>
    </location>
</feature>
<evidence type="ECO:0000313" key="3">
    <source>
        <dbReference type="EMBL" id="CAE7696174.1"/>
    </source>
</evidence>
<dbReference type="AlphaFoldDB" id="A0A812WP30"/>
<feature type="region of interest" description="Disordered" evidence="1">
    <location>
        <begin position="186"/>
        <end position="227"/>
    </location>
</feature>
<gene>
    <name evidence="3" type="primary">DUSP7</name>
    <name evidence="3" type="ORF">SPIL2461_LOCUS19532</name>
</gene>
<keyword evidence="4" id="KW-1185">Reference proteome</keyword>
<accession>A0A812WP30</accession>
<protein>
    <submittedName>
        <fullName evidence="3">DUSP7 protein</fullName>
    </submittedName>
</protein>
<comment type="caution">
    <text evidence="3">The sequence shown here is derived from an EMBL/GenBank/DDBJ whole genome shotgun (WGS) entry which is preliminary data.</text>
</comment>
<evidence type="ECO:0000259" key="2">
    <source>
        <dbReference type="Pfam" id="PF00782"/>
    </source>
</evidence>
<sequence length="227" mass="24770">VLSNFTFDVHWSKEHEVTVQQPAALLPWLHIGAMSDTWRWLQGELEELNIAAAIVLCKNHLDKSSIEEAKKLAEGKAARLVIVDAFDHPSYPIVRKDPGGPLEVALELVSWVRQRKQKLLINCWAGMNRAAAISAAVMMEVENLTLLEACEVLAAKRGRVLHNVSFRKQLLSLAVSLGLAGDLNAAASSPARPEGTDQADGEKAKPVAAADDQDGEPFRKDDVDPTP</sequence>
<dbReference type="Pfam" id="PF00782">
    <property type="entry name" value="DSPc"/>
    <property type="match status" value="1"/>
</dbReference>
<dbReference type="CDD" id="cd14498">
    <property type="entry name" value="DSP"/>
    <property type="match status" value="1"/>
</dbReference>
<dbReference type="Gene3D" id="3.90.190.10">
    <property type="entry name" value="Protein tyrosine phosphatase superfamily"/>
    <property type="match status" value="1"/>
</dbReference>
<dbReference type="InterPro" id="IPR000340">
    <property type="entry name" value="Dual-sp_phosphatase_cat-dom"/>
</dbReference>
<reference evidence="3" key="1">
    <citation type="submission" date="2021-02" db="EMBL/GenBank/DDBJ databases">
        <authorList>
            <person name="Dougan E. K."/>
            <person name="Rhodes N."/>
            <person name="Thang M."/>
            <person name="Chan C."/>
        </authorList>
    </citation>
    <scope>NUCLEOTIDE SEQUENCE</scope>
</reference>
<dbReference type="EMBL" id="CAJNIZ010044637">
    <property type="protein sequence ID" value="CAE7696174.1"/>
    <property type="molecule type" value="Genomic_DNA"/>
</dbReference>
<feature type="non-terminal residue" evidence="3">
    <location>
        <position position="1"/>
    </location>
</feature>
<dbReference type="InterPro" id="IPR029021">
    <property type="entry name" value="Prot-tyrosine_phosphatase-like"/>
</dbReference>
<evidence type="ECO:0000256" key="1">
    <source>
        <dbReference type="SAM" id="MobiDB-lite"/>
    </source>
</evidence>
<dbReference type="SUPFAM" id="SSF52799">
    <property type="entry name" value="(Phosphotyrosine protein) phosphatases II"/>
    <property type="match status" value="1"/>
</dbReference>
<organism evidence="3 4">
    <name type="scientific">Symbiodinium pilosum</name>
    <name type="common">Dinoflagellate</name>
    <dbReference type="NCBI Taxonomy" id="2952"/>
    <lineage>
        <taxon>Eukaryota</taxon>
        <taxon>Sar</taxon>
        <taxon>Alveolata</taxon>
        <taxon>Dinophyceae</taxon>
        <taxon>Suessiales</taxon>
        <taxon>Symbiodiniaceae</taxon>
        <taxon>Symbiodinium</taxon>
    </lineage>
</organism>
<feature type="compositionally biased region" description="Basic and acidic residues" evidence="1">
    <location>
        <begin position="216"/>
        <end position="227"/>
    </location>
</feature>